<sequence length="306" mass="34269">MKWNKRAEGITLKNSNFLIVDGSSMLVRAYFASAFSGRIMRSKSGVYTNGVFGFLNMMLSAVEKMQPTHLFVAWDVSRDTFRRELYPQYKGTRGELPDELHPQFETMKEVLAALGVPQHFDEKYEADDIIGTLAHQAADAGHKVLVLTGDRDAMQLVRSGITVAIMKKGITEMEMYTPASLFESWGLTASQIIDLKGLMGDTSDNIPGVPGIGEKTAKKLLLEYGTVENLIENRHLLKGKMKEKIEEHQEIALLSKKLATIVTDVPMVHSVEDCQLSFKMETAKEKLKELDLNRFVANLERLVQVG</sequence>
<dbReference type="Proteomes" id="UP000195437">
    <property type="component" value="Chromosome"/>
</dbReference>
<dbReference type="CDD" id="cd09859">
    <property type="entry name" value="PIN_53EXO"/>
    <property type="match status" value="1"/>
</dbReference>
<dbReference type="InterPro" id="IPR036279">
    <property type="entry name" value="5-3_exonuclease_C_sf"/>
</dbReference>
<dbReference type="InterPro" id="IPR002421">
    <property type="entry name" value="5-3_exonuclease"/>
</dbReference>
<name>A0A1Y0IKL9_9BACL</name>
<accession>A0A1Y0IKL9</accession>
<evidence type="ECO:0000256" key="1">
    <source>
        <dbReference type="ARBA" id="ARBA00022722"/>
    </source>
</evidence>
<proteinExistence type="predicted"/>
<dbReference type="OrthoDB" id="9806424at2"/>
<evidence type="ECO:0000256" key="3">
    <source>
        <dbReference type="ARBA" id="ARBA00023125"/>
    </source>
</evidence>
<evidence type="ECO:0000256" key="5">
    <source>
        <dbReference type="ARBA" id="ARBA00050026"/>
    </source>
</evidence>
<dbReference type="InterPro" id="IPR029060">
    <property type="entry name" value="PIN-like_dom_sf"/>
</dbReference>
<keyword evidence="2" id="KW-0378">Hydrolase</keyword>
<dbReference type="GO" id="GO:0008409">
    <property type="term" value="F:5'-3' exonuclease activity"/>
    <property type="evidence" value="ECO:0007669"/>
    <property type="project" value="InterPro"/>
</dbReference>
<evidence type="ECO:0000256" key="2">
    <source>
        <dbReference type="ARBA" id="ARBA00022801"/>
    </source>
</evidence>
<keyword evidence="1" id="KW-0540">Nuclease</keyword>
<feature type="domain" description="5'-3' exonuclease" evidence="6">
    <location>
        <begin position="15"/>
        <end position="277"/>
    </location>
</feature>
<dbReference type="GO" id="GO:0017108">
    <property type="term" value="F:5'-flap endonuclease activity"/>
    <property type="evidence" value="ECO:0007669"/>
    <property type="project" value="InterPro"/>
</dbReference>
<dbReference type="InterPro" id="IPR008918">
    <property type="entry name" value="HhH2"/>
</dbReference>
<dbReference type="Pfam" id="PF01367">
    <property type="entry name" value="5_3_exonuc"/>
    <property type="match status" value="1"/>
</dbReference>
<dbReference type="SUPFAM" id="SSF88723">
    <property type="entry name" value="PIN domain-like"/>
    <property type="match status" value="1"/>
</dbReference>
<dbReference type="PANTHER" id="PTHR42646">
    <property type="entry name" value="FLAP ENDONUCLEASE XNI"/>
    <property type="match status" value="1"/>
</dbReference>
<dbReference type="InterPro" id="IPR038969">
    <property type="entry name" value="FEN"/>
</dbReference>
<keyword evidence="8" id="KW-1185">Reference proteome</keyword>
<evidence type="ECO:0000259" key="6">
    <source>
        <dbReference type="SMART" id="SM00475"/>
    </source>
</evidence>
<dbReference type="SMART" id="SM00279">
    <property type="entry name" value="HhH2"/>
    <property type="match status" value="1"/>
</dbReference>
<evidence type="ECO:0000313" key="7">
    <source>
        <dbReference type="EMBL" id="ARU59983.1"/>
    </source>
</evidence>
<keyword evidence="3" id="KW-0238">DNA-binding</keyword>
<dbReference type="AlphaFoldDB" id="A0A1Y0IKL9"/>
<evidence type="ECO:0000256" key="4">
    <source>
        <dbReference type="ARBA" id="ARBA00049957"/>
    </source>
</evidence>
<dbReference type="SUPFAM" id="SSF47807">
    <property type="entry name" value="5' to 3' exonuclease, C-terminal subdomain"/>
    <property type="match status" value="1"/>
</dbReference>
<protein>
    <recommendedName>
        <fullName evidence="5">5'-3' exonuclease</fullName>
    </recommendedName>
</protein>
<comment type="function">
    <text evidence="4">5'-3' exonuclease acting preferentially on double-stranded DNA.</text>
</comment>
<dbReference type="SMART" id="SM00475">
    <property type="entry name" value="53EXOc"/>
    <property type="match status" value="1"/>
</dbReference>
<dbReference type="EMBL" id="CP021434">
    <property type="protein sequence ID" value="ARU59983.1"/>
    <property type="molecule type" value="Genomic_DNA"/>
</dbReference>
<dbReference type="CDD" id="cd09898">
    <property type="entry name" value="H3TH_53EXO"/>
    <property type="match status" value="1"/>
</dbReference>
<organism evidence="7 8">
    <name type="scientific">Tumebacillus avium</name>
    <dbReference type="NCBI Taxonomy" id="1903704"/>
    <lineage>
        <taxon>Bacteria</taxon>
        <taxon>Bacillati</taxon>
        <taxon>Bacillota</taxon>
        <taxon>Bacilli</taxon>
        <taxon>Bacillales</taxon>
        <taxon>Alicyclobacillaceae</taxon>
        <taxon>Tumebacillus</taxon>
    </lineage>
</organism>
<dbReference type="Pfam" id="PF02739">
    <property type="entry name" value="5_3_exonuc_N"/>
    <property type="match status" value="1"/>
</dbReference>
<dbReference type="GO" id="GO:0033567">
    <property type="term" value="P:DNA replication, Okazaki fragment processing"/>
    <property type="evidence" value="ECO:0007669"/>
    <property type="project" value="InterPro"/>
</dbReference>
<dbReference type="Gene3D" id="3.40.50.1010">
    <property type="entry name" value="5'-nuclease"/>
    <property type="match status" value="1"/>
</dbReference>
<dbReference type="InterPro" id="IPR020046">
    <property type="entry name" value="5-3_exonucl_a-hlix_arch_N"/>
</dbReference>
<dbReference type="InterPro" id="IPR020045">
    <property type="entry name" value="DNA_polI_H3TH"/>
</dbReference>
<reference evidence="8" key="1">
    <citation type="submission" date="2017-05" db="EMBL/GenBank/DDBJ databases">
        <authorList>
            <person name="Sung H."/>
        </authorList>
    </citation>
    <scope>NUCLEOTIDE SEQUENCE [LARGE SCALE GENOMIC DNA]</scope>
    <source>
        <strain evidence="8">AR23208</strain>
    </source>
</reference>
<gene>
    <name evidence="7" type="ORF">CBW65_02080</name>
</gene>
<dbReference type="KEGG" id="tum:CBW65_02080"/>
<evidence type="ECO:0000313" key="8">
    <source>
        <dbReference type="Proteomes" id="UP000195437"/>
    </source>
</evidence>
<dbReference type="GO" id="GO:0003677">
    <property type="term" value="F:DNA binding"/>
    <property type="evidence" value="ECO:0007669"/>
    <property type="project" value="UniProtKB-KW"/>
</dbReference>
<dbReference type="FunFam" id="1.10.150.20:FF:000003">
    <property type="entry name" value="DNA polymerase I"/>
    <property type="match status" value="1"/>
</dbReference>
<dbReference type="PANTHER" id="PTHR42646:SF2">
    <property type="entry name" value="5'-3' EXONUCLEASE FAMILY PROTEIN"/>
    <property type="match status" value="1"/>
</dbReference>
<dbReference type="Gene3D" id="1.10.150.20">
    <property type="entry name" value="5' to 3' exonuclease, C-terminal subdomain"/>
    <property type="match status" value="1"/>
</dbReference>